<name>A0ABY4CC05_9BACT</name>
<feature type="signal peptide" evidence="1">
    <location>
        <begin position="1"/>
        <end position="21"/>
    </location>
</feature>
<sequence>MKNKNIFLAGILLAVSSQAFAATDVVGEKTIQLKDNKGEAIVISRENEEGMGRPYTIELRVNCTGSKTKWETLPVVESESVCDVKPRSARLTGDGKSVAIMIRETDSDEYNRLSKTMDPAALGEMKPICKKAAKELRFSLEGHCKK</sequence>
<gene>
    <name evidence="2" type="ORF">MNR06_05340</name>
</gene>
<dbReference type="EMBL" id="CP093442">
    <property type="protein sequence ID" value="UOF02373.1"/>
    <property type="molecule type" value="Genomic_DNA"/>
</dbReference>
<organism evidence="2 3">
    <name type="scientific">Bdellovibrio reynosensis</name>
    <dbReference type="NCBI Taxonomy" id="2835041"/>
    <lineage>
        <taxon>Bacteria</taxon>
        <taxon>Pseudomonadati</taxon>
        <taxon>Bdellovibrionota</taxon>
        <taxon>Bdellovibrionia</taxon>
        <taxon>Bdellovibrionales</taxon>
        <taxon>Pseudobdellovibrionaceae</taxon>
        <taxon>Bdellovibrio</taxon>
    </lineage>
</organism>
<evidence type="ECO:0000256" key="1">
    <source>
        <dbReference type="SAM" id="SignalP"/>
    </source>
</evidence>
<accession>A0ABY4CC05</accession>
<reference evidence="2" key="1">
    <citation type="submission" date="2022-03" db="EMBL/GenBank/DDBJ databases">
        <title>Genome Identification and Characterization of new species Bdellovibrio reynosense LBG001 sp. nov. from a Mexico soil sample.</title>
        <authorList>
            <person name="Camilli A."/>
            <person name="Ajao Y."/>
            <person name="Guo X."/>
        </authorList>
    </citation>
    <scope>NUCLEOTIDE SEQUENCE</scope>
    <source>
        <strain evidence="2">LBG001</strain>
    </source>
</reference>
<keyword evidence="3" id="KW-1185">Reference proteome</keyword>
<dbReference type="Proteomes" id="UP000830116">
    <property type="component" value="Chromosome"/>
</dbReference>
<dbReference type="RefSeq" id="WP_243539667.1">
    <property type="nucleotide sequence ID" value="NZ_CP093442.1"/>
</dbReference>
<feature type="chain" id="PRO_5045739340" evidence="1">
    <location>
        <begin position="22"/>
        <end position="146"/>
    </location>
</feature>
<evidence type="ECO:0000313" key="2">
    <source>
        <dbReference type="EMBL" id="UOF02373.1"/>
    </source>
</evidence>
<keyword evidence="1" id="KW-0732">Signal</keyword>
<evidence type="ECO:0000313" key="3">
    <source>
        <dbReference type="Proteomes" id="UP000830116"/>
    </source>
</evidence>
<proteinExistence type="predicted"/>
<protein>
    <submittedName>
        <fullName evidence="2">Uncharacterized protein</fullName>
    </submittedName>
</protein>